<dbReference type="AlphaFoldDB" id="A0A9W8ULF6"/>
<accession>A0A9W8ULF6</accession>
<dbReference type="GeneID" id="80899020"/>
<comment type="caution">
    <text evidence="2">The sequence shown here is derived from an EMBL/GenBank/DDBJ whole genome shotgun (WGS) entry which is preliminary data.</text>
</comment>
<dbReference type="PANTHER" id="PTHR21310:SF58">
    <property type="entry name" value="AMINOGLYCOSIDE PHOSPHOTRANSFERASE DOMAIN-CONTAINING PROTEIN"/>
    <property type="match status" value="1"/>
</dbReference>
<dbReference type="InterPro" id="IPR011009">
    <property type="entry name" value="Kinase-like_dom_sf"/>
</dbReference>
<organism evidence="2 3">
    <name type="scientific">Akanthomyces muscarius</name>
    <name type="common">Entomopathogenic fungus</name>
    <name type="synonym">Lecanicillium muscarium</name>
    <dbReference type="NCBI Taxonomy" id="2231603"/>
    <lineage>
        <taxon>Eukaryota</taxon>
        <taxon>Fungi</taxon>
        <taxon>Dikarya</taxon>
        <taxon>Ascomycota</taxon>
        <taxon>Pezizomycotina</taxon>
        <taxon>Sordariomycetes</taxon>
        <taxon>Hypocreomycetidae</taxon>
        <taxon>Hypocreales</taxon>
        <taxon>Cordycipitaceae</taxon>
        <taxon>Akanthomyces</taxon>
    </lineage>
</organism>
<feature type="domain" description="Aminoglycoside phosphotransferase" evidence="1">
    <location>
        <begin position="1"/>
        <end position="150"/>
    </location>
</feature>
<gene>
    <name evidence="2" type="ORF">LMH87_011861</name>
</gene>
<dbReference type="InterPro" id="IPR002575">
    <property type="entry name" value="Aminoglycoside_PTrfase"/>
</dbReference>
<proteinExistence type="predicted"/>
<dbReference type="SUPFAM" id="SSF56112">
    <property type="entry name" value="Protein kinase-like (PK-like)"/>
    <property type="match status" value="1"/>
</dbReference>
<evidence type="ECO:0000259" key="1">
    <source>
        <dbReference type="Pfam" id="PF01636"/>
    </source>
</evidence>
<evidence type="ECO:0000313" key="2">
    <source>
        <dbReference type="EMBL" id="KAJ4151146.1"/>
    </source>
</evidence>
<dbReference type="PANTHER" id="PTHR21310">
    <property type="entry name" value="AMINOGLYCOSIDE PHOSPHOTRANSFERASE-RELATED-RELATED"/>
    <property type="match status" value="1"/>
</dbReference>
<keyword evidence="3" id="KW-1185">Reference proteome</keyword>
<name>A0A9W8ULF6_AKAMU</name>
<dbReference type="InterPro" id="IPR051678">
    <property type="entry name" value="AGP_Transferase"/>
</dbReference>
<reference evidence="2" key="1">
    <citation type="journal article" date="2023" name="Access Microbiol">
        <title>De-novo genome assembly for Akanthomyces muscarius, a biocontrol agent of insect agricultural pests.</title>
        <authorList>
            <person name="Erdos Z."/>
            <person name="Studholme D.J."/>
            <person name="Raymond B."/>
            <person name="Sharma M."/>
        </authorList>
    </citation>
    <scope>NUCLEOTIDE SEQUENCE</scope>
    <source>
        <strain evidence="2">Ve6</strain>
    </source>
</reference>
<protein>
    <recommendedName>
        <fullName evidence="1">Aminoglycoside phosphotransferase domain-containing protein</fullName>
    </recommendedName>
</protein>
<dbReference type="Proteomes" id="UP001144673">
    <property type="component" value="Chromosome 4"/>
</dbReference>
<dbReference type="KEGG" id="amus:LMH87_011861"/>
<dbReference type="Pfam" id="PF01636">
    <property type="entry name" value="APH"/>
    <property type="match status" value="1"/>
</dbReference>
<dbReference type="Gene3D" id="3.90.1200.10">
    <property type="match status" value="1"/>
</dbReference>
<sequence>MTALPGAPLSQCIDAIFDEDYQNIRQQLQEAVSQLRTIPKTVNPDMAICNTLGAACQEPRIRNFTPIGPFKDEAAFSQEMRFSDEPSRRGHQIVFTHADLNPRNIMVDRVRGPDGGRHWEVVGIVDWETAGYYPEYWDCTKSLYEGFQWPQRHNEVMKSVFAALGDYTAEMDVERRSWESGDGL</sequence>
<dbReference type="EMBL" id="JAJHUN010000009">
    <property type="protein sequence ID" value="KAJ4151146.1"/>
    <property type="molecule type" value="Genomic_DNA"/>
</dbReference>
<dbReference type="RefSeq" id="XP_056052860.1">
    <property type="nucleotide sequence ID" value="XM_056201072.1"/>
</dbReference>
<evidence type="ECO:0000313" key="3">
    <source>
        <dbReference type="Proteomes" id="UP001144673"/>
    </source>
</evidence>